<accession>A0A0R2B3S6</accession>
<evidence type="ECO:0000259" key="2">
    <source>
        <dbReference type="Pfam" id="PF26334"/>
    </source>
</evidence>
<organism evidence="4 5">
    <name type="scientific">Lacticaseibacillus brantae DSM 23927</name>
    <dbReference type="NCBI Taxonomy" id="1423727"/>
    <lineage>
        <taxon>Bacteria</taxon>
        <taxon>Bacillati</taxon>
        <taxon>Bacillota</taxon>
        <taxon>Bacilli</taxon>
        <taxon>Lactobacillales</taxon>
        <taxon>Lactobacillaceae</taxon>
        <taxon>Lacticaseibacillus</taxon>
    </lineage>
</organism>
<comment type="caution">
    <text evidence="4">The sequence shown here is derived from an EMBL/GenBank/DDBJ whole genome shotgun (WGS) entry which is preliminary data.</text>
</comment>
<dbReference type="InterPro" id="IPR058591">
    <property type="entry name" value="Gtf3_N"/>
</dbReference>
<dbReference type="EMBL" id="AYZQ01000006">
    <property type="protein sequence ID" value="KRM71163.1"/>
    <property type="molecule type" value="Genomic_DNA"/>
</dbReference>
<dbReference type="AlphaFoldDB" id="A0A0R2B3S6"/>
<dbReference type="OrthoDB" id="9790931at2"/>
<dbReference type="GO" id="GO:0016740">
    <property type="term" value="F:transferase activity"/>
    <property type="evidence" value="ECO:0007669"/>
    <property type="project" value="UniProtKB-KW"/>
</dbReference>
<evidence type="ECO:0000313" key="4">
    <source>
        <dbReference type="EMBL" id="KRM71163.1"/>
    </source>
</evidence>
<dbReference type="InterPro" id="IPR058592">
    <property type="entry name" value="Gtf3_C"/>
</dbReference>
<keyword evidence="5" id="KW-1185">Reference proteome</keyword>
<feature type="domain" description="Glucosyltransferase 3-like N-terminal" evidence="2">
    <location>
        <begin position="2"/>
        <end position="149"/>
    </location>
</feature>
<dbReference type="STRING" id="1423727.FC34_GL001854"/>
<name>A0A0R2B3S6_9LACO</name>
<evidence type="ECO:0000256" key="1">
    <source>
        <dbReference type="ARBA" id="ARBA00022679"/>
    </source>
</evidence>
<reference evidence="4 5" key="1">
    <citation type="journal article" date="2015" name="Genome Announc.">
        <title>Expanding the biotechnology potential of lactobacilli through comparative genomics of 213 strains and associated genera.</title>
        <authorList>
            <person name="Sun Z."/>
            <person name="Harris H.M."/>
            <person name="McCann A."/>
            <person name="Guo C."/>
            <person name="Argimon S."/>
            <person name="Zhang W."/>
            <person name="Yang X."/>
            <person name="Jeffery I.B."/>
            <person name="Cooney J.C."/>
            <person name="Kagawa T.F."/>
            <person name="Liu W."/>
            <person name="Song Y."/>
            <person name="Salvetti E."/>
            <person name="Wrobel A."/>
            <person name="Rasinkangas P."/>
            <person name="Parkhill J."/>
            <person name="Rea M.C."/>
            <person name="O'Sullivan O."/>
            <person name="Ritari J."/>
            <person name="Douillard F.P."/>
            <person name="Paul Ross R."/>
            <person name="Yang R."/>
            <person name="Briner A.E."/>
            <person name="Felis G.E."/>
            <person name="de Vos W.M."/>
            <person name="Barrangou R."/>
            <person name="Klaenhammer T.R."/>
            <person name="Caufield P.W."/>
            <person name="Cui Y."/>
            <person name="Zhang H."/>
            <person name="O'Toole P.W."/>
        </authorList>
    </citation>
    <scope>NUCLEOTIDE SEQUENCE [LARGE SCALE GENOMIC DNA]</scope>
    <source>
        <strain evidence="4 5">DSM 23927</strain>
    </source>
</reference>
<feature type="domain" description="Glucosyltransferase 3-like C-terminal" evidence="3">
    <location>
        <begin position="175"/>
        <end position="336"/>
    </location>
</feature>
<sequence>MKKWIIKMNSGFSFDATAKAKNDVAQIGVDHGYEAINVFRYIDSGETDEAQIARIDGITAGVNPGDIVVIQYPMLISYRFETFFIDQMNKRGIIPIIFVHDVDSWRFNWVKDGFDEMGYFNKAAVLIVHGKPMADRMRAEGVTAPMVDHLLLDYLDDEHQWDKYEIPAEDFDRQLVMAGNLLKSQFLVDWDLETPISTFGVTDDDLADKLRANPQVTYGGGLFQWDLVETMPRAFGLAWDHNLEGRPYADYTHYNHPHKVSLYLSHGMPVIISKQSAIAPLIEANHLGFTIDDIHEVDQIINDTPDEVIEDILEHTARVGRMMRDGWFTANAFLQAERKVLVPDFDYQIDELR</sequence>
<keyword evidence="1 4" id="KW-0808">Transferase</keyword>
<dbReference type="Pfam" id="PF26334">
    <property type="entry name" value="Gtf3_N"/>
    <property type="match status" value="1"/>
</dbReference>
<dbReference type="Gene3D" id="3.40.50.2000">
    <property type="entry name" value="Glycogen Phosphorylase B"/>
    <property type="match status" value="2"/>
</dbReference>
<proteinExistence type="predicted"/>
<protein>
    <submittedName>
        <fullName evidence="4">Beta-1,6-galactofuranosyltransferase</fullName>
    </submittedName>
</protein>
<dbReference type="Proteomes" id="UP000051672">
    <property type="component" value="Unassembled WGS sequence"/>
</dbReference>
<evidence type="ECO:0000313" key="5">
    <source>
        <dbReference type="Proteomes" id="UP000051672"/>
    </source>
</evidence>
<evidence type="ECO:0000259" key="3">
    <source>
        <dbReference type="Pfam" id="PF26337"/>
    </source>
</evidence>
<dbReference type="PIRSF" id="PIRSF007023">
    <property type="entry name" value="UDP-Galf_transf"/>
    <property type="match status" value="1"/>
</dbReference>
<dbReference type="Pfam" id="PF26337">
    <property type="entry name" value="Gtf3_C"/>
    <property type="match status" value="1"/>
</dbReference>
<gene>
    <name evidence="4" type="ORF">FC34_GL001854</name>
</gene>
<dbReference type="RefSeq" id="WP_057895134.1">
    <property type="nucleotide sequence ID" value="NZ_AYZQ01000006.1"/>
</dbReference>
<dbReference type="PATRIC" id="fig|1423727.3.peg.1879"/>